<dbReference type="Pfam" id="PF02597">
    <property type="entry name" value="ThiS"/>
    <property type="match status" value="1"/>
</dbReference>
<dbReference type="SUPFAM" id="SSF54285">
    <property type="entry name" value="MoaD/ThiS"/>
    <property type="match status" value="1"/>
</dbReference>
<dbReference type="RefSeq" id="WP_078039285.1">
    <property type="nucleotide sequence ID" value="NZ_CP015820.1"/>
</dbReference>
<dbReference type="InterPro" id="IPR010035">
    <property type="entry name" value="Thi_S"/>
</dbReference>
<dbReference type="CDD" id="cd00565">
    <property type="entry name" value="Ubl_ThiS"/>
    <property type="match status" value="1"/>
</dbReference>
<dbReference type="PANTHER" id="PTHR34472">
    <property type="entry name" value="SULFUR CARRIER PROTEIN THIS"/>
    <property type="match status" value="1"/>
</dbReference>
<dbReference type="OrthoDB" id="197113at2"/>
<dbReference type="Proteomes" id="UP000189660">
    <property type="component" value="Chromosome"/>
</dbReference>
<organism evidence="1 2">
    <name type="scientific">Bartonella apihabitans</name>
    <dbReference type="NCBI Taxonomy" id="2750929"/>
    <lineage>
        <taxon>Bacteria</taxon>
        <taxon>Pseudomonadati</taxon>
        <taxon>Pseudomonadota</taxon>
        <taxon>Alphaproteobacteria</taxon>
        <taxon>Hyphomicrobiales</taxon>
        <taxon>Bartonellaceae</taxon>
        <taxon>Bartonella</taxon>
    </lineage>
</organism>
<evidence type="ECO:0000313" key="2">
    <source>
        <dbReference type="Proteomes" id="UP000189660"/>
    </source>
</evidence>
<dbReference type="InterPro" id="IPR016155">
    <property type="entry name" value="Mopterin_synth/thiamin_S_b"/>
</dbReference>
<dbReference type="InterPro" id="IPR003749">
    <property type="entry name" value="ThiS/MoaD-like"/>
</dbReference>
<dbReference type="AlphaFoldDB" id="A0A1U9MAF1"/>
<reference evidence="1 2" key="1">
    <citation type="submission" date="2016-11" db="EMBL/GenBank/DDBJ databases">
        <title>Comparative genomics of Bartonella apis.</title>
        <authorList>
            <person name="Engel P."/>
        </authorList>
    </citation>
    <scope>NUCLEOTIDE SEQUENCE [LARGE SCALE GENOMIC DNA]</scope>
    <source>
        <strain evidence="1 2">BBC0178</strain>
    </source>
</reference>
<dbReference type="EMBL" id="CP015820">
    <property type="protein sequence ID" value="AQT42277.1"/>
    <property type="molecule type" value="Genomic_DNA"/>
</dbReference>
<sequence length="65" mass="7172">MQLFVNGEEKNVGAETLSALLNELDYEGDWLATAVNGELVSESEREEFKLNNGDRIEILSPMQGG</sequence>
<gene>
    <name evidence="1" type="ORF">BBC0178_007830</name>
</gene>
<name>A0A1U9MAF1_9HYPH</name>
<keyword evidence="2" id="KW-1185">Reference proteome</keyword>
<evidence type="ECO:0000313" key="1">
    <source>
        <dbReference type="EMBL" id="AQT42277.1"/>
    </source>
</evidence>
<dbReference type="PANTHER" id="PTHR34472:SF1">
    <property type="entry name" value="SULFUR CARRIER PROTEIN THIS"/>
    <property type="match status" value="1"/>
</dbReference>
<protein>
    <submittedName>
        <fullName evidence="1">Sulfur carrier protein</fullName>
    </submittedName>
</protein>
<proteinExistence type="predicted"/>
<dbReference type="InterPro" id="IPR012675">
    <property type="entry name" value="Beta-grasp_dom_sf"/>
</dbReference>
<accession>A0A1U9MAF1</accession>
<dbReference type="NCBIfam" id="TIGR01683">
    <property type="entry name" value="thiS"/>
    <property type="match status" value="1"/>
</dbReference>
<dbReference type="Gene3D" id="3.10.20.30">
    <property type="match status" value="1"/>
</dbReference>
<dbReference type="KEGG" id="bapa:BBC0178_007830"/>